<dbReference type="PIRSF" id="PIRSF005426">
    <property type="entry name" value="Frp"/>
    <property type="match status" value="1"/>
</dbReference>
<evidence type="ECO:0000313" key="8">
    <source>
        <dbReference type="Proteomes" id="UP000077271"/>
    </source>
</evidence>
<accession>A0A177L237</accession>
<comment type="caution">
    <text evidence="7">The sequence shown here is derived from an EMBL/GenBank/DDBJ whole genome shotgun (WGS) entry which is preliminary data.</text>
</comment>
<dbReference type="InterPro" id="IPR000415">
    <property type="entry name" value="Nitroreductase-like"/>
</dbReference>
<evidence type="ECO:0000256" key="5">
    <source>
        <dbReference type="PIRNR" id="PIRNR005426"/>
    </source>
</evidence>
<dbReference type="SUPFAM" id="SSF55469">
    <property type="entry name" value="FMN-dependent nitroreductase-like"/>
    <property type="match status" value="1"/>
</dbReference>
<gene>
    <name evidence="7" type="ORF">AWH48_00570</name>
</gene>
<dbReference type="OrthoDB" id="9775805at2"/>
<comment type="similarity">
    <text evidence="1 5">Belongs to the flavin oxidoreductase frp family.</text>
</comment>
<evidence type="ECO:0000313" key="7">
    <source>
        <dbReference type="EMBL" id="OAH59633.1"/>
    </source>
</evidence>
<evidence type="ECO:0000256" key="1">
    <source>
        <dbReference type="ARBA" id="ARBA00008366"/>
    </source>
</evidence>
<dbReference type="Pfam" id="PF00881">
    <property type="entry name" value="Nitroreductase"/>
    <property type="match status" value="1"/>
</dbReference>
<keyword evidence="5" id="KW-0521">NADP</keyword>
<dbReference type="EMBL" id="LQWZ01000001">
    <property type="protein sequence ID" value="OAH59633.1"/>
    <property type="molecule type" value="Genomic_DNA"/>
</dbReference>
<dbReference type="InterPro" id="IPR016446">
    <property type="entry name" value="Flavin_OxRdtase_Frp"/>
</dbReference>
<dbReference type="InterPro" id="IPR029479">
    <property type="entry name" value="Nitroreductase"/>
</dbReference>
<dbReference type="GO" id="GO:0016491">
    <property type="term" value="F:oxidoreductase activity"/>
    <property type="evidence" value="ECO:0007669"/>
    <property type="project" value="UniProtKB-UniRule"/>
</dbReference>
<evidence type="ECO:0000259" key="6">
    <source>
        <dbReference type="Pfam" id="PF00881"/>
    </source>
</evidence>
<dbReference type="PANTHER" id="PTHR43425:SF2">
    <property type="entry name" value="OXYGEN-INSENSITIVE NADPH NITROREDUCTASE"/>
    <property type="match status" value="1"/>
</dbReference>
<dbReference type="PANTHER" id="PTHR43425">
    <property type="entry name" value="OXYGEN-INSENSITIVE NADPH NITROREDUCTASE"/>
    <property type="match status" value="1"/>
</dbReference>
<keyword evidence="3 5" id="KW-0288">FMN</keyword>
<evidence type="ECO:0000256" key="3">
    <source>
        <dbReference type="ARBA" id="ARBA00022643"/>
    </source>
</evidence>
<feature type="domain" description="Nitroreductase" evidence="6">
    <location>
        <begin position="10"/>
        <end position="164"/>
    </location>
</feature>
<protein>
    <submittedName>
        <fullName evidence="7">NADPH-dependent oxidoreductase</fullName>
    </submittedName>
</protein>
<name>A0A177L237_9BACI</name>
<dbReference type="CDD" id="cd02146">
    <property type="entry name" value="NfsA-like"/>
    <property type="match status" value="1"/>
</dbReference>
<sequence>MNEVINVLNNHRSVRDFQQKPVTEDQIEAMMRAAMAAPNWVNGQQVTIIEIQNKETKHQLSVLAGNQKWVKEAPVFFVFCLDFYRAKLAAEKNNRPLEIVHSIEFALVGSTDVGIALSNTIATAESMNLGIVPVGGIRKDPQKVIELLDLPEYVFPVAGLAVGHPEKRPDQKPRLPIRAVHHKEKYNKEQLQRDMNEYDTAYSSYLNERTDGKESANWSEKTAAFYDTGFEAYEKNVPPALKKQGFTYW</sequence>
<dbReference type="RefSeq" id="WP_063974262.1">
    <property type="nucleotide sequence ID" value="NZ_LQWZ01000001.1"/>
</dbReference>
<keyword evidence="4 5" id="KW-0560">Oxidoreductase</keyword>
<evidence type="ECO:0000256" key="4">
    <source>
        <dbReference type="ARBA" id="ARBA00023002"/>
    </source>
</evidence>
<proteinExistence type="inferred from homology"/>
<dbReference type="Gene3D" id="3.40.109.10">
    <property type="entry name" value="NADH Oxidase"/>
    <property type="match status" value="1"/>
</dbReference>
<organism evidence="7 8">
    <name type="scientific">Domibacillus aminovorans</name>
    <dbReference type="NCBI Taxonomy" id="29332"/>
    <lineage>
        <taxon>Bacteria</taxon>
        <taxon>Bacillati</taxon>
        <taxon>Bacillota</taxon>
        <taxon>Bacilli</taxon>
        <taxon>Bacillales</taxon>
        <taxon>Bacillaceae</taxon>
        <taxon>Domibacillus</taxon>
    </lineage>
</organism>
<evidence type="ECO:0000256" key="2">
    <source>
        <dbReference type="ARBA" id="ARBA00022630"/>
    </source>
</evidence>
<keyword evidence="2 5" id="KW-0285">Flavoprotein</keyword>
<reference evidence="7 8" key="1">
    <citation type="submission" date="2016-01" db="EMBL/GenBank/DDBJ databases">
        <title>Investigation of taxonomic status of Bacillus aminovorans.</title>
        <authorList>
            <person name="Verma A."/>
            <person name="Pal Y."/>
            <person name="Krishnamurthi S."/>
        </authorList>
    </citation>
    <scope>NUCLEOTIDE SEQUENCE [LARGE SCALE GENOMIC DNA]</scope>
    <source>
        <strain evidence="7 8">DSM 4337</strain>
    </source>
</reference>
<dbReference type="AlphaFoldDB" id="A0A177L237"/>
<dbReference type="Proteomes" id="UP000077271">
    <property type="component" value="Unassembled WGS sequence"/>
</dbReference>